<evidence type="ECO:0000313" key="4">
    <source>
        <dbReference type="EMBL" id="AJQ97176.1"/>
    </source>
</evidence>
<dbReference type="AlphaFoldDB" id="A0A0C5VSI1"/>
<protein>
    <submittedName>
        <fullName evidence="4">ABC-type amino acid transport/signal transduction system, periplasmic component/domain</fullName>
    </submittedName>
</protein>
<dbReference type="PATRIC" id="fig|1445510.3.peg.5105"/>
<dbReference type="EMBL" id="CP007142">
    <property type="protein sequence ID" value="AJQ97176.1"/>
    <property type="molecule type" value="Genomic_DNA"/>
</dbReference>
<name>A0A0C5VSI1_9GAMM</name>
<dbReference type="Gene3D" id="3.40.190.10">
    <property type="entry name" value="Periplasmic binding protein-like II"/>
    <property type="match status" value="2"/>
</dbReference>
<dbReference type="SMART" id="SM00062">
    <property type="entry name" value="PBPb"/>
    <property type="match status" value="1"/>
</dbReference>
<keyword evidence="2" id="KW-0732">Signal</keyword>
<evidence type="ECO:0000313" key="5">
    <source>
        <dbReference type="Proteomes" id="UP000032266"/>
    </source>
</evidence>
<dbReference type="HOGENOM" id="CLU_064076_3_1_6"/>
<dbReference type="Pfam" id="PF00497">
    <property type="entry name" value="SBP_bac_3"/>
    <property type="match status" value="1"/>
</dbReference>
<accession>A0A0C5VSI1</accession>
<dbReference type="KEGG" id="gsn:YC6258_05146"/>
<dbReference type="PANTHER" id="PTHR35936">
    <property type="entry name" value="MEMBRANE-BOUND LYTIC MUREIN TRANSGLYCOSYLASE F"/>
    <property type="match status" value="1"/>
</dbReference>
<dbReference type="Proteomes" id="UP000032266">
    <property type="component" value="Chromosome"/>
</dbReference>
<evidence type="ECO:0000256" key="1">
    <source>
        <dbReference type="ARBA" id="ARBA00010333"/>
    </source>
</evidence>
<sequence>MASIIHPQTFITLFIMACLSFISSDALSENRQVTMSTDAEKKDGYLVQVTSEAFKRSGYDLEVRYLPWKRALEESMTGKVDGLLGAYYTDERAEKLYYSEPVGEVVISFMALKESNIRYNTLTDLKALEIGMVRGAVVNADFDQADYLNKIPVSTIEQNIQKLINNRVALIVDKQQQLQNIVENQYPDWVDKVEYLSPPLRVDYFYNAFFMAHPDGQKILTDFNKGLAEIRADGTYDQILQKYKLP</sequence>
<proteinExistence type="inferred from homology"/>
<gene>
    <name evidence="4" type="ORF">YC6258_05146</name>
</gene>
<feature type="domain" description="Solute-binding protein family 3/N-terminal" evidence="3">
    <location>
        <begin position="32"/>
        <end position="246"/>
    </location>
</feature>
<evidence type="ECO:0000256" key="2">
    <source>
        <dbReference type="ARBA" id="ARBA00022729"/>
    </source>
</evidence>
<comment type="similarity">
    <text evidence="1">Belongs to the bacterial solute-binding protein 3 family.</text>
</comment>
<dbReference type="PANTHER" id="PTHR35936:SF25">
    <property type="entry name" value="ABC TRANSPORTER SUBSTRATE-BINDING PROTEIN"/>
    <property type="match status" value="1"/>
</dbReference>
<keyword evidence="5" id="KW-1185">Reference proteome</keyword>
<evidence type="ECO:0000259" key="3">
    <source>
        <dbReference type="SMART" id="SM00062"/>
    </source>
</evidence>
<reference evidence="4 5" key="1">
    <citation type="submission" date="2014-01" db="EMBL/GenBank/DDBJ databases">
        <title>Full genme sequencing of cellulolytic bacterium Gynuella sunshinyii YC6258T gen. nov., sp. nov.</title>
        <authorList>
            <person name="Khan H."/>
            <person name="Chung E.J."/>
            <person name="Chung Y.R."/>
        </authorList>
    </citation>
    <scope>NUCLEOTIDE SEQUENCE [LARGE SCALE GENOMIC DNA]</scope>
    <source>
        <strain evidence="4 5">YC6258</strain>
    </source>
</reference>
<organism evidence="4 5">
    <name type="scientific">Gynuella sunshinyii YC6258</name>
    <dbReference type="NCBI Taxonomy" id="1445510"/>
    <lineage>
        <taxon>Bacteria</taxon>
        <taxon>Pseudomonadati</taxon>
        <taxon>Pseudomonadota</taxon>
        <taxon>Gammaproteobacteria</taxon>
        <taxon>Oceanospirillales</taxon>
        <taxon>Saccharospirillaceae</taxon>
        <taxon>Gynuella</taxon>
    </lineage>
</organism>
<dbReference type="STRING" id="1445510.YC6258_05146"/>
<dbReference type="InterPro" id="IPR001638">
    <property type="entry name" value="Solute-binding_3/MltF_N"/>
</dbReference>
<dbReference type="SUPFAM" id="SSF53850">
    <property type="entry name" value="Periplasmic binding protein-like II"/>
    <property type="match status" value="1"/>
</dbReference>